<dbReference type="Proteomes" id="UP001152795">
    <property type="component" value="Unassembled WGS sequence"/>
</dbReference>
<dbReference type="InterPro" id="IPR039269">
    <property type="entry name" value="ANKFN1"/>
</dbReference>
<accession>A0A7D9HU46</accession>
<gene>
    <name evidence="2" type="ORF">PACLA_8A071379</name>
</gene>
<organism evidence="2 3">
    <name type="scientific">Paramuricea clavata</name>
    <name type="common">Red gorgonian</name>
    <name type="synonym">Violescent sea-whip</name>
    <dbReference type="NCBI Taxonomy" id="317549"/>
    <lineage>
        <taxon>Eukaryota</taxon>
        <taxon>Metazoa</taxon>
        <taxon>Cnidaria</taxon>
        <taxon>Anthozoa</taxon>
        <taxon>Octocorallia</taxon>
        <taxon>Malacalcyonacea</taxon>
        <taxon>Plexauridae</taxon>
        <taxon>Paramuricea</taxon>
    </lineage>
</organism>
<dbReference type="InterPro" id="IPR036770">
    <property type="entry name" value="Ankyrin_rpt-contain_sf"/>
</dbReference>
<evidence type="ECO:0000313" key="2">
    <source>
        <dbReference type="EMBL" id="CAB3988801.1"/>
    </source>
</evidence>
<feature type="region of interest" description="Disordered" evidence="1">
    <location>
        <begin position="1"/>
        <end position="49"/>
    </location>
</feature>
<dbReference type="AlphaFoldDB" id="A0A7D9HU46"/>
<feature type="non-terminal residue" evidence="2">
    <location>
        <position position="1"/>
    </location>
</feature>
<dbReference type="SMART" id="SM00060">
    <property type="entry name" value="FN3"/>
    <property type="match status" value="1"/>
</dbReference>
<dbReference type="GO" id="GO:0061172">
    <property type="term" value="P:regulation of establishment of bipolar cell polarity"/>
    <property type="evidence" value="ECO:0007669"/>
    <property type="project" value="TreeGrafter"/>
</dbReference>
<dbReference type="EMBL" id="CACRXK020001383">
    <property type="protein sequence ID" value="CAB3988801.1"/>
    <property type="molecule type" value="Genomic_DNA"/>
</dbReference>
<dbReference type="PANTHER" id="PTHR21437:SF1">
    <property type="entry name" value="WIDE AWAKE"/>
    <property type="match status" value="1"/>
</dbReference>
<protein>
    <submittedName>
        <fullName evidence="2">Ankyrin repeat and fibronectin type-III domain-containing 1-like isoform X2</fullName>
    </submittedName>
</protein>
<sequence>MMGRLRKYSKQNFSSETYENPSTVLKPSSEQTNSLDVESGDPDTKSVQNLTKVGRCENDSEVVCKPGEATTDVQTSQDENTEGINDETAINNQEKTPKCRKRRLLRSFTLASIPSTFEKTNRMFQLAKAPLKVKFLVSPKGAAWFLEEDIERRTSIGCGDTQTDSTPFSYNSSQTYYSSAPCSPSTDALTRKKKVTPPVNMAPRPSISLENLNGLRISSSKLTLDGREDQIDIPEPDDEKGSTITLEEKNRPLRRSFSFTQRNFRRNAVIDPPGEGLSMKTKRKRDNTLEAFFKAVEHQDSEQVTKILSAHDVDVNELNDDGFTALDVSIMLHCDGITGQLLQREARESNRLSASLMENHLKMLQTFAEEQVEQYVSDVVNKGTTDAKDSEKQLKECEWRLHLLQKMLTGFQGIDLPSRPTTVFLSAASETSLLVRFSGPAASKNNPVTKFKVQWSRDKAFDSLDGEYFSHNILDRQYTIAGLQKSIAYYVRICVGNIRGYGEWMMSSPPCVVPS</sequence>
<evidence type="ECO:0000313" key="3">
    <source>
        <dbReference type="Proteomes" id="UP001152795"/>
    </source>
</evidence>
<dbReference type="GO" id="GO:0000132">
    <property type="term" value="P:establishment of mitotic spindle orientation"/>
    <property type="evidence" value="ECO:0007669"/>
    <property type="project" value="TreeGrafter"/>
</dbReference>
<evidence type="ECO:0000256" key="1">
    <source>
        <dbReference type="SAM" id="MobiDB-lite"/>
    </source>
</evidence>
<name>A0A7D9HU46_PARCT</name>
<feature type="compositionally biased region" description="Polar residues" evidence="1">
    <location>
        <begin position="10"/>
        <end position="36"/>
    </location>
</feature>
<dbReference type="InterPro" id="IPR003961">
    <property type="entry name" value="FN3_dom"/>
</dbReference>
<dbReference type="InterPro" id="IPR036116">
    <property type="entry name" value="FN3_sf"/>
</dbReference>
<dbReference type="PROSITE" id="PS50853">
    <property type="entry name" value="FN3"/>
    <property type="match status" value="1"/>
</dbReference>
<dbReference type="Gene3D" id="1.25.40.20">
    <property type="entry name" value="Ankyrin repeat-containing domain"/>
    <property type="match status" value="1"/>
</dbReference>
<feature type="region of interest" description="Disordered" evidence="1">
    <location>
        <begin position="67"/>
        <end position="97"/>
    </location>
</feature>
<dbReference type="Gene3D" id="2.60.40.10">
    <property type="entry name" value="Immunoglobulins"/>
    <property type="match status" value="1"/>
</dbReference>
<dbReference type="SUPFAM" id="SSF49265">
    <property type="entry name" value="Fibronectin type III"/>
    <property type="match status" value="1"/>
</dbReference>
<comment type="caution">
    <text evidence="2">The sequence shown here is derived from an EMBL/GenBank/DDBJ whole genome shotgun (WGS) entry which is preliminary data.</text>
</comment>
<dbReference type="CDD" id="cd00063">
    <property type="entry name" value="FN3"/>
    <property type="match status" value="1"/>
</dbReference>
<keyword evidence="3" id="KW-1185">Reference proteome</keyword>
<dbReference type="SUPFAM" id="SSF48403">
    <property type="entry name" value="Ankyrin repeat"/>
    <property type="match status" value="1"/>
</dbReference>
<dbReference type="PANTHER" id="PTHR21437">
    <property type="entry name" value="WIDE AWAKE"/>
    <property type="match status" value="1"/>
</dbReference>
<dbReference type="InterPro" id="IPR013783">
    <property type="entry name" value="Ig-like_fold"/>
</dbReference>
<proteinExistence type="predicted"/>
<dbReference type="Pfam" id="PF00041">
    <property type="entry name" value="fn3"/>
    <property type="match status" value="1"/>
</dbReference>
<dbReference type="GO" id="GO:0005819">
    <property type="term" value="C:spindle"/>
    <property type="evidence" value="ECO:0007669"/>
    <property type="project" value="TreeGrafter"/>
</dbReference>
<dbReference type="OrthoDB" id="5980541at2759"/>
<reference evidence="2" key="1">
    <citation type="submission" date="2020-04" db="EMBL/GenBank/DDBJ databases">
        <authorList>
            <person name="Alioto T."/>
            <person name="Alioto T."/>
            <person name="Gomez Garrido J."/>
        </authorList>
    </citation>
    <scope>NUCLEOTIDE SEQUENCE</scope>
    <source>
        <strain evidence="2">A484AB</strain>
    </source>
</reference>